<dbReference type="CDD" id="cd11845">
    <property type="entry name" value="SH3_Src_like"/>
    <property type="match status" value="1"/>
</dbReference>
<accession>A0A0B6YNQ6</accession>
<feature type="non-terminal residue" evidence="6">
    <location>
        <position position="1"/>
    </location>
</feature>
<evidence type="ECO:0000256" key="2">
    <source>
        <dbReference type="ARBA" id="ARBA00022999"/>
    </source>
</evidence>
<protein>
    <recommendedName>
        <fullName evidence="5">SH3 domain-containing protein</fullName>
    </recommendedName>
</protein>
<proteinExistence type="predicted"/>
<keyword evidence="1 3" id="KW-0728">SH3 domain</keyword>
<dbReference type="SUPFAM" id="SSF50044">
    <property type="entry name" value="SH3-domain"/>
    <property type="match status" value="1"/>
</dbReference>
<evidence type="ECO:0000256" key="4">
    <source>
        <dbReference type="SAM" id="MobiDB-lite"/>
    </source>
</evidence>
<gene>
    <name evidence="6" type="primary">ORF30079</name>
</gene>
<dbReference type="SMART" id="SM00326">
    <property type="entry name" value="SH3"/>
    <property type="match status" value="1"/>
</dbReference>
<dbReference type="AlphaFoldDB" id="A0A0B6YNQ6"/>
<dbReference type="Gene3D" id="2.30.30.40">
    <property type="entry name" value="SH3 Domains"/>
    <property type="match status" value="1"/>
</dbReference>
<feature type="non-terminal residue" evidence="6">
    <location>
        <position position="138"/>
    </location>
</feature>
<dbReference type="InterPro" id="IPR000980">
    <property type="entry name" value="SH2"/>
</dbReference>
<name>A0A0B6YNQ6_9EUPU</name>
<dbReference type="SUPFAM" id="SSF55550">
    <property type="entry name" value="SH2 domain"/>
    <property type="match status" value="1"/>
</dbReference>
<evidence type="ECO:0000313" key="6">
    <source>
        <dbReference type="EMBL" id="CEK57401.1"/>
    </source>
</evidence>
<evidence type="ECO:0000256" key="1">
    <source>
        <dbReference type="ARBA" id="ARBA00022443"/>
    </source>
</evidence>
<dbReference type="Pfam" id="PF00017">
    <property type="entry name" value="SH2"/>
    <property type="match status" value="1"/>
</dbReference>
<dbReference type="EMBL" id="HACG01010536">
    <property type="protein sequence ID" value="CEK57401.1"/>
    <property type="molecule type" value="Transcribed_RNA"/>
</dbReference>
<dbReference type="InterPro" id="IPR036028">
    <property type="entry name" value="SH3-like_dom_sf"/>
</dbReference>
<dbReference type="InterPro" id="IPR001452">
    <property type="entry name" value="SH3_domain"/>
</dbReference>
<dbReference type="PROSITE" id="PS50002">
    <property type="entry name" value="SH3"/>
    <property type="match status" value="1"/>
</dbReference>
<dbReference type="Pfam" id="PF00018">
    <property type="entry name" value="SH3_1"/>
    <property type="match status" value="1"/>
</dbReference>
<sequence>LRAPTKIPPPVHPKPRTSESNNKIKVRALYAFPGISDDDLPFNKGDILEVEQSVISEEIGWWQATHVSTGKSGYIPFNYVVIADTTPQTQEWYFDFERHDADKVLLLPGNKKGTFLIRKATDGATFVLSVLDIDKNDE</sequence>
<dbReference type="PANTHER" id="PTHR46037">
    <property type="entry name" value="PROTEIN ENHANCER OF SEVENLESS 2B"/>
    <property type="match status" value="1"/>
</dbReference>
<dbReference type="Gene3D" id="3.30.505.10">
    <property type="entry name" value="SH2 domain"/>
    <property type="match status" value="1"/>
</dbReference>
<evidence type="ECO:0000256" key="3">
    <source>
        <dbReference type="PROSITE-ProRule" id="PRU00192"/>
    </source>
</evidence>
<dbReference type="PRINTS" id="PR00452">
    <property type="entry name" value="SH3DOMAIN"/>
</dbReference>
<dbReference type="InterPro" id="IPR043539">
    <property type="entry name" value="Grb2-like"/>
</dbReference>
<dbReference type="InterPro" id="IPR036860">
    <property type="entry name" value="SH2_dom_sf"/>
</dbReference>
<evidence type="ECO:0000259" key="5">
    <source>
        <dbReference type="PROSITE" id="PS50002"/>
    </source>
</evidence>
<keyword evidence="2" id="KW-0727">SH2 domain</keyword>
<organism evidence="6">
    <name type="scientific">Arion vulgaris</name>
    <dbReference type="NCBI Taxonomy" id="1028688"/>
    <lineage>
        <taxon>Eukaryota</taxon>
        <taxon>Metazoa</taxon>
        <taxon>Spiralia</taxon>
        <taxon>Lophotrochozoa</taxon>
        <taxon>Mollusca</taxon>
        <taxon>Gastropoda</taxon>
        <taxon>Heterobranchia</taxon>
        <taxon>Euthyneura</taxon>
        <taxon>Panpulmonata</taxon>
        <taxon>Eupulmonata</taxon>
        <taxon>Stylommatophora</taxon>
        <taxon>Helicina</taxon>
        <taxon>Arionoidea</taxon>
        <taxon>Arionidae</taxon>
        <taxon>Arion</taxon>
    </lineage>
</organism>
<feature type="region of interest" description="Disordered" evidence="4">
    <location>
        <begin position="1"/>
        <end position="20"/>
    </location>
</feature>
<reference evidence="6" key="1">
    <citation type="submission" date="2014-12" db="EMBL/GenBank/DDBJ databases">
        <title>Insight into the proteome of Arion vulgaris.</title>
        <authorList>
            <person name="Aradska J."/>
            <person name="Bulat T."/>
            <person name="Smidak R."/>
            <person name="Sarate P."/>
            <person name="Gangsoo J."/>
            <person name="Sialana F."/>
            <person name="Bilban M."/>
            <person name="Lubec G."/>
        </authorList>
    </citation>
    <scope>NUCLEOTIDE SEQUENCE</scope>
    <source>
        <tissue evidence="6">Skin</tissue>
    </source>
</reference>
<feature type="compositionally biased region" description="Pro residues" evidence="4">
    <location>
        <begin position="1"/>
        <end position="12"/>
    </location>
</feature>
<feature type="domain" description="SH3" evidence="5">
    <location>
        <begin position="21"/>
        <end position="85"/>
    </location>
</feature>